<evidence type="ECO:0000313" key="8">
    <source>
        <dbReference type="EMBL" id="KAJ7971152.1"/>
    </source>
</evidence>
<dbReference type="GO" id="GO:0009736">
    <property type="term" value="P:cytokinin-activated signaling pathway"/>
    <property type="evidence" value="ECO:0007669"/>
    <property type="project" value="UniProtKB-KW"/>
</dbReference>
<evidence type="ECO:0000256" key="3">
    <source>
        <dbReference type="ARBA" id="ARBA00022712"/>
    </source>
</evidence>
<accession>A0AAD7VCB0</accession>
<keyword evidence="5" id="KW-0539">Nucleus</keyword>
<name>A0AAD7VCB0_QUISA</name>
<evidence type="ECO:0000313" key="9">
    <source>
        <dbReference type="Proteomes" id="UP001163823"/>
    </source>
</evidence>
<dbReference type="GO" id="GO:0016740">
    <property type="term" value="F:transferase activity"/>
    <property type="evidence" value="ECO:0007669"/>
    <property type="project" value="UniProtKB-KW"/>
</dbReference>
<gene>
    <name evidence="8" type="ORF">O6P43_009225</name>
</gene>
<keyword evidence="2" id="KW-0963">Cytoplasm</keyword>
<keyword evidence="9" id="KW-1185">Reference proteome</keyword>
<comment type="subcellular location">
    <subcellularLocation>
        <location evidence="1">Cytoplasm</location>
    </subcellularLocation>
</comment>
<organism evidence="8 9">
    <name type="scientific">Quillaja saponaria</name>
    <name type="common">Soap bark tree</name>
    <dbReference type="NCBI Taxonomy" id="32244"/>
    <lineage>
        <taxon>Eukaryota</taxon>
        <taxon>Viridiplantae</taxon>
        <taxon>Streptophyta</taxon>
        <taxon>Embryophyta</taxon>
        <taxon>Tracheophyta</taxon>
        <taxon>Spermatophyta</taxon>
        <taxon>Magnoliopsida</taxon>
        <taxon>eudicotyledons</taxon>
        <taxon>Gunneridae</taxon>
        <taxon>Pentapetalae</taxon>
        <taxon>rosids</taxon>
        <taxon>fabids</taxon>
        <taxon>Fabales</taxon>
        <taxon>Quillajaceae</taxon>
        <taxon>Quillaja</taxon>
    </lineage>
</organism>
<protein>
    <submittedName>
        <fullName evidence="8">Acetyl-coenzyme A carboxylase carboxyl transferase subunit beta like</fullName>
    </submittedName>
</protein>
<evidence type="ECO:0000256" key="2">
    <source>
        <dbReference type="ARBA" id="ARBA00022490"/>
    </source>
</evidence>
<dbReference type="PANTHER" id="PTHR33347:SF27">
    <property type="entry name" value="PROTEIN SOB FIVE-LIKE 3-RELATED"/>
    <property type="match status" value="1"/>
</dbReference>
<sequence>MESYKPFLGAEGYSSSESGWTIYISSPMREDEAECSNNHEEYDYIYDAHRKQKHGMKIENEDSDDSMASDASSGPGVHQYMHFCTEVNHGKAQFKQDKKDNASKGSSRMNDNKQEKKRVDSRRSKK</sequence>
<feature type="region of interest" description="Disordered" evidence="7">
    <location>
        <begin position="56"/>
        <end position="126"/>
    </location>
</feature>
<keyword evidence="4" id="KW-0932">Cytokinin signaling pathway</keyword>
<dbReference type="InterPro" id="IPR044670">
    <property type="entry name" value="SOFL"/>
</dbReference>
<comment type="caution">
    <text evidence="8">The sequence shown here is derived from an EMBL/GenBank/DDBJ whole genome shotgun (WGS) entry which is preliminary data.</text>
</comment>
<dbReference type="PANTHER" id="PTHR33347">
    <property type="entry name" value="OSJNBA0091C07.3 PROTEIN"/>
    <property type="match status" value="1"/>
</dbReference>
<keyword evidence="3" id="KW-0203">Cytokinin biosynthesis</keyword>
<evidence type="ECO:0000256" key="1">
    <source>
        <dbReference type="ARBA" id="ARBA00004496"/>
    </source>
</evidence>
<dbReference type="Proteomes" id="UP001163823">
    <property type="component" value="Chromosome 4"/>
</dbReference>
<dbReference type="AlphaFoldDB" id="A0AAD7VCB0"/>
<proteinExistence type="inferred from homology"/>
<evidence type="ECO:0000256" key="6">
    <source>
        <dbReference type="ARBA" id="ARBA00024199"/>
    </source>
</evidence>
<keyword evidence="8" id="KW-0808">Transferase</keyword>
<evidence type="ECO:0000256" key="5">
    <source>
        <dbReference type="ARBA" id="ARBA00023242"/>
    </source>
</evidence>
<evidence type="ECO:0000256" key="4">
    <source>
        <dbReference type="ARBA" id="ARBA00022864"/>
    </source>
</evidence>
<evidence type="ECO:0000256" key="7">
    <source>
        <dbReference type="SAM" id="MobiDB-lite"/>
    </source>
</evidence>
<dbReference type="GO" id="GO:0005737">
    <property type="term" value="C:cytoplasm"/>
    <property type="evidence" value="ECO:0007669"/>
    <property type="project" value="UniProtKB-SubCell"/>
</dbReference>
<comment type="similarity">
    <text evidence="6">Belongs to the SOFL plant protein family.</text>
</comment>
<dbReference type="KEGG" id="qsa:O6P43_009225"/>
<dbReference type="GO" id="GO:0009691">
    <property type="term" value="P:cytokinin biosynthetic process"/>
    <property type="evidence" value="ECO:0007669"/>
    <property type="project" value="UniProtKB-KW"/>
</dbReference>
<reference evidence="8" key="1">
    <citation type="journal article" date="2023" name="Science">
        <title>Elucidation of the pathway for biosynthesis of saponin adjuvants from the soapbark tree.</title>
        <authorList>
            <person name="Reed J."/>
            <person name="Orme A."/>
            <person name="El-Demerdash A."/>
            <person name="Owen C."/>
            <person name="Martin L.B.B."/>
            <person name="Misra R.C."/>
            <person name="Kikuchi S."/>
            <person name="Rejzek M."/>
            <person name="Martin A.C."/>
            <person name="Harkess A."/>
            <person name="Leebens-Mack J."/>
            <person name="Louveau T."/>
            <person name="Stephenson M.J."/>
            <person name="Osbourn A."/>
        </authorList>
    </citation>
    <scope>NUCLEOTIDE SEQUENCE</scope>
    <source>
        <strain evidence="8">S10</strain>
    </source>
</reference>
<dbReference type="EMBL" id="JARAOO010000004">
    <property type="protein sequence ID" value="KAJ7971152.1"/>
    <property type="molecule type" value="Genomic_DNA"/>
</dbReference>
<feature type="compositionally biased region" description="Basic and acidic residues" evidence="7">
    <location>
        <begin position="110"/>
        <end position="126"/>
    </location>
</feature>